<organism evidence="1 2">
    <name type="scientific">Cylindrobasidium torrendii FP15055 ss-10</name>
    <dbReference type="NCBI Taxonomy" id="1314674"/>
    <lineage>
        <taxon>Eukaryota</taxon>
        <taxon>Fungi</taxon>
        <taxon>Dikarya</taxon>
        <taxon>Basidiomycota</taxon>
        <taxon>Agaricomycotina</taxon>
        <taxon>Agaricomycetes</taxon>
        <taxon>Agaricomycetidae</taxon>
        <taxon>Agaricales</taxon>
        <taxon>Marasmiineae</taxon>
        <taxon>Physalacriaceae</taxon>
        <taxon>Cylindrobasidium</taxon>
    </lineage>
</organism>
<sequence length="258" mass="29031">MAITIDTPLRPHHFTVRELVERLLDYTFHNHALAPGATVQDFDPELVMNAMEDLEHDEDIGELASAVNRGSLRPEDLSAYGWREALDVLALYDSKLAIPASTPQMAVTRLFCALGGACLAYEFLVHRPVVRNPLVKPLYDAHWEERYAARCERMGIPNDGCPPPSFEVEESESELDSDLCLTSTLLEFLESESCVLGKLFELRQPDKPIFLWKLVAIDLASRTATISIQYPGVLEGWLPDVEVPLWRIVKIARDSFPV</sequence>
<dbReference type="EMBL" id="KN880473">
    <property type="protein sequence ID" value="KIY70113.1"/>
    <property type="molecule type" value="Genomic_DNA"/>
</dbReference>
<dbReference type="Proteomes" id="UP000054007">
    <property type="component" value="Unassembled WGS sequence"/>
</dbReference>
<gene>
    <name evidence="1" type="ORF">CYLTODRAFT_409153</name>
</gene>
<evidence type="ECO:0000313" key="1">
    <source>
        <dbReference type="EMBL" id="KIY70113.1"/>
    </source>
</evidence>
<name>A0A0D7BHS1_9AGAR</name>
<accession>A0A0D7BHS1</accession>
<reference evidence="1 2" key="1">
    <citation type="journal article" date="2015" name="Fungal Genet. Biol.">
        <title>Evolution of novel wood decay mechanisms in Agaricales revealed by the genome sequences of Fistulina hepatica and Cylindrobasidium torrendii.</title>
        <authorList>
            <person name="Floudas D."/>
            <person name="Held B.W."/>
            <person name="Riley R."/>
            <person name="Nagy L.G."/>
            <person name="Koehler G."/>
            <person name="Ransdell A.S."/>
            <person name="Younus H."/>
            <person name="Chow J."/>
            <person name="Chiniquy J."/>
            <person name="Lipzen A."/>
            <person name="Tritt A."/>
            <person name="Sun H."/>
            <person name="Haridas S."/>
            <person name="LaButti K."/>
            <person name="Ohm R.A."/>
            <person name="Kues U."/>
            <person name="Blanchette R.A."/>
            <person name="Grigoriev I.V."/>
            <person name="Minto R.E."/>
            <person name="Hibbett D.S."/>
        </authorList>
    </citation>
    <scope>NUCLEOTIDE SEQUENCE [LARGE SCALE GENOMIC DNA]</scope>
    <source>
        <strain evidence="1 2">FP15055 ss-10</strain>
    </source>
</reference>
<evidence type="ECO:0000313" key="2">
    <source>
        <dbReference type="Proteomes" id="UP000054007"/>
    </source>
</evidence>
<dbReference type="AlphaFoldDB" id="A0A0D7BHS1"/>
<keyword evidence="2" id="KW-1185">Reference proteome</keyword>
<proteinExistence type="predicted"/>
<protein>
    <submittedName>
        <fullName evidence="1">Uncharacterized protein</fullName>
    </submittedName>
</protein>